<dbReference type="Proteomes" id="UP001344658">
    <property type="component" value="Unassembled WGS sequence"/>
</dbReference>
<dbReference type="RefSeq" id="WP_330800529.1">
    <property type="nucleotide sequence ID" value="NZ_JAZEWV010000053.1"/>
</dbReference>
<gene>
    <name evidence="1" type="ORF">V2S66_32960</name>
</gene>
<dbReference type="EMBL" id="JAZEWV010000053">
    <property type="protein sequence ID" value="MEE4546762.1"/>
    <property type="molecule type" value="Genomic_DNA"/>
</dbReference>
<sequence length="61" mass="6446">MSTITAPAPTLVDTYAASIATGIRPGTIRVWLTRGRLTHHGHDHAGRTLVDLAEVANINGT</sequence>
<evidence type="ECO:0000313" key="1">
    <source>
        <dbReference type="EMBL" id="MEE4546762.1"/>
    </source>
</evidence>
<comment type="caution">
    <text evidence="1">The sequence shown here is derived from an EMBL/GenBank/DDBJ whole genome shotgun (WGS) entry which is preliminary data.</text>
</comment>
<proteinExistence type="predicted"/>
<accession>A0ABU7PNH1</accession>
<evidence type="ECO:0008006" key="3">
    <source>
        <dbReference type="Google" id="ProtNLM"/>
    </source>
</evidence>
<organism evidence="1 2">
    <name type="scientific">Actinacidiphila polyblastidii</name>
    <dbReference type="NCBI Taxonomy" id="3110430"/>
    <lineage>
        <taxon>Bacteria</taxon>
        <taxon>Bacillati</taxon>
        <taxon>Actinomycetota</taxon>
        <taxon>Actinomycetes</taxon>
        <taxon>Kitasatosporales</taxon>
        <taxon>Streptomycetaceae</taxon>
        <taxon>Actinacidiphila</taxon>
    </lineage>
</organism>
<keyword evidence="2" id="KW-1185">Reference proteome</keyword>
<name>A0ABU7PNH1_9ACTN</name>
<reference evidence="1 2" key="1">
    <citation type="submission" date="2023-12" db="EMBL/GenBank/DDBJ databases">
        <title>Streptomyces sp. V4-01.</title>
        <authorList>
            <person name="Somphong A."/>
            <person name="Phongsopitanun W."/>
        </authorList>
    </citation>
    <scope>NUCLEOTIDE SEQUENCE [LARGE SCALE GENOMIC DNA]</scope>
    <source>
        <strain evidence="1 2">V4-01</strain>
    </source>
</reference>
<protein>
    <recommendedName>
        <fullName evidence="3">MerR family transcriptional regulator</fullName>
    </recommendedName>
</protein>
<evidence type="ECO:0000313" key="2">
    <source>
        <dbReference type="Proteomes" id="UP001344658"/>
    </source>
</evidence>